<dbReference type="Gene3D" id="2.40.70.10">
    <property type="entry name" value="Acid Proteases"/>
    <property type="match status" value="1"/>
</dbReference>
<reference evidence="2 3" key="1">
    <citation type="submission" date="2014-11" db="EMBL/GenBank/DDBJ databases">
        <title>Complete Genome Sequence of Pseudoalteromonas sp. Strain OCN003 Isolated from Kaneohe Bay, Oahu, Hawaii.</title>
        <authorList>
            <person name="Beurmann S."/>
            <person name="Videau P."/>
            <person name="Ushijima B."/>
            <person name="Smith A.M."/>
            <person name="Aeby G.S."/>
            <person name="Callahan S.M."/>
            <person name="Belcaid M."/>
        </authorList>
    </citation>
    <scope>NUCLEOTIDE SEQUENCE [LARGE SCALE GENOMIC DNA]</scope>
    <source>
        <strain evidence="2 3">OCN003</strain>
    </source>
</reference>
<proteinExistence type="predicted"/>
<accession>A0A0A7EJ32</accession>
<dbReference type="EMBL" id="CP009889">
    <property type="protein sequence ID" value="AIY66685.1"/>
    <property type="molecule type" value="Genomic_DNA"/>
</dbReference>
<dbReference type="eggNOG" id="COG4067">
    <property type="taxonomic scope" value="Bacteria"/>
</dbReference>
<dbReference type="Pfam" id="PF05618">
    <property type="entry name" value="Zn_protease"/>
    <property type="match status" value="1"/>
</dbReference>
<dbReference type="SUPFAM" id="SSF50630">
    <property type="entry name" value="Acid proteases"/>
    <property type="match status" value="1"/>
</dbReference>
<dbReference type="InterPro" id="IPR021109">
    <property type="entry name" value="Peptidase_aspartic_dom_sf"/>
</dbReference>
<dbReference type="AlphaFoldDB" id="A0A0A7EJ32"/>
<gene>
    <name evidence="2" type="ORF">OM33_16275</name>
</gene>
<dbReference type="KEGG" id="pseo:OM33_16275"/>
<keyword evidence="3" id="KW-1185">Reference proteome</keyword>
<feature type="domain" description="Retropepsin-like aspartic endopeptidase" evidence="1">
    <location>
        <begin position="6"/>
        <end position="141"/>
    </location>
</feature>
<dbReference type="Proteomes" id="UP000030341">
    <property type="component" value="Chromosome 2"/>
</dbReference>
<protein>
    <submittedName>
        <fullName evidence="2">Ribosomal protein S6 modification protein</fullName>
    </submittedName>
</protein>
<dbReference type="STRING" id="1348114.OM33_16275"/>
<evidence type="ECO:0000313" key="3">
    <source>
        <dbReference type="Proteomes" id="UP000030341"/>
    </source>
</evidence>
<evidence type="ECO:0000313" key="2">
    <source>
        <dbReference type="EMBL" id="AIY66685.1"/>
    </source>
</evidence>
<dbReference type="HOGENOM" id="CLU_099424_1_0_6"/>
<dbReference type="InterPro" id="IPR008503">
    <property type="entry name" value="Asp_endopeptidase"/>
</dbReference>
<evidence type="ECO:0000259" key="1">
    <source>
        <dbReference type="Pfam" id="PF05618"/>
    </source>
</evidence>
<name>A0A0A7EJ32_9GAMM</name>
<dbReference type="OrthoDB" id="9782977at2"/>
<sequence length="145" mass="16391">MSERIIIGHVENIDLPDLGITQMTVRVDTGAQTSSLHVDNIQRTKLDKKPAVSFDIHPEIHNVEKTVRCTAILHDIRKVKSSNGMSEQRYVIKTPAILGNHKWHIEITLTDRSDMTYLMLLGRQAMGDHFYIDPANGFVASQTEL</sequence>
<dbReference type="PANTHER" id="PTHR38037:SF2">
    <property type="entry name" value="ATP-DEPENDENT ZINC PROTEASE DOMAIN-CONTAINING PROTEIN-RELATED"/>
    <property type="match status" value="1"/>
</dbReference>
<dbReference type="PANTHER" id="PTHR38037">
    <property type="entry name" value="ZN_PROTEASE DOMAIN-CONTAINING PROTEIN"/>
    <property type="match status" value="1"/>
</dbReference>
<dbReference type="RefSeq" id="WP_040135108.1">
    <property type="nucleotide sequence ID" value="NZ_CP009889.1"/>
</dbReference>
<organism evidence="2 3">
    <name type="scientific">Pseudoalteromonas piratica</name>
    <dbReference type="NCBI Taxonomy" id="1348114"/>
    <lineage>
        <taxon>Bacteria</taxon>
        <taxon>Pseudomonadati</taxon>
        <taxon>Pseudomonadota</taxon>
        <taxon>Gammaproteobacteria</taxon>
        <taxon>Alteromonadales</taxon>
        <taxon>Pseudoalteromonadaceae</taxon>
        <taxon>Pseudoalteromonas</taxon>
    </lineage>
</organism>